<keyword evidence="2" id="KW-1003">Cell membrane</keyword>
<feature type="binding site" evidence="8">
    <location>
        <position position="504"/>
    </location>
    <ligand>
        <name>Mn(2+)</name>
        <dbReference type="ChEBI" id="CHEBI:29035"/>
    </ligand>
</feature>
<proteinExistence type="predicted"/>
<accession>A0A379DFN8</accession>
<name>A0A379DFN8_9PORP</name>
<dbReference type="SUPFAM" id="SSF53649">
    <property type="entry name" value="Alkaline phosphatase-like"/>
    <property type="match status" value="1"/>
</dbReference>
<dbReference type="InterPro" id="IPR000917">
    <property type="entry name" value="Sulfatase_N"/>
</dbReference>
<evidence type="ECO:0000256" key="9">
    <source>
        <dbReference type="SAM" id="Phobius"/>
    </source>
</evidence>
<evidence type="ECO:0000256" key="5">
    <source>
        <dbReference type="ARBA" id="ARBA00023136"/>
    </source>
</evidence>
<organism evidence="11 12">
    <name type="scientific">Porphyromonas macacae</name>
    <dbReference type="NCBI Taxonomy" id="28115"/>
    <lineage>
        <taxon>Bacteria</taxon>
        <taxon>Pseudomonadati</taxon>
        <taxon>Bacteroidota</taxon>
        <taxon>Bacteroidia</taxon>
        <taxon>Bacteroidales</taxon>
        <taxon>Porphyromonadaceae</taxon>
        <taxon>Porphyromonas</taxon>
    </lineage>
</organism>
<dbReference type="GO" id="GO:0005886">
    <property type="term" value="C:plasma membrane"/>
    <property type="evidence" value="ECO:0007669"/>
    <property type="project" value="UniProtKB-SubCell"/>
</dbReference>
<dbReference type="Gene3D" id="3.30.1120.80">
    <property type="match status" value="1"/>
</dbReference>
<keyword evidence="7" id="KW-0464">Manganese</keyword>
<evidence type="ECO:0000313" key="11">
    <source>
        <dbReference type="EMBL" id="SUB76972.1"/>
    </source>
</evidence>
<evidence type="ECO:0000313" key="12">
    <source>
        <dbReference type="Proteomes" id="UP000254263"/>
    </source>
</evidence>
<reference evidence="11 12" key="1">
    <citation type="submission" date="2018-06" db="EMBL/GenBank/DDBJ databases">
        <authorList>
            <consortium name="Pathogen Informatics"/>
            <person name="Doyle S."/>
        </authorList>
    </citation>
    <scope>NUCLEOTIDE SEQUENCE [LARGE SCALE GENOMIC DNA]</scope>
    <source>
        <strain evidence="11 12">NCTC13100</strain>
    </source>
</reference>
<dbReference type="PANTHER" id="PTHR47371">
    <property type="entry name" value="LIPOTEICHOIC ACID SYNTHASE"/>
    <property type="match status" value="1"/>
</dbReference>
<feature type="transmembrane region" description="Helical" evidence="9">
    <location>
        <begin position="98"/>
        <end position="120"/>
    </location>
</feature>
<protein>
    <submittedName>
        <fullName evidence="11">Lipoteichoic acid synthase 1</fullName>
    </submittedName>
</protein>
<feature type="domain" description="Sulfatase N-terminal" evidence="10">
    <location>
        <begin position="283"/>
        <end position="557"/>
    </location>
</feature>
<feature type="binding site" evidence="8">
    <location>
        <position position="505"/>
    </location>
    <ligand>
        <name>Mn(2+)</name>
        <dbReference type="ChEBI" id="CHEBI:29035"/>
    </ligand>
</feature>
<keyword evidence="3 9" id="KW-0812">Transmembrane</keyword>
<dbReference type="Proteomes" id="UP000254263">
    <property type="component" value="Unassembled WGS sequence"/>
</dbReference>
<dbReference type="AlphaFoldDB" id="A0A379DFN8"/>
<evidence type="ECO:0000256" key="1">
    <source>
        <dbReference type="ARBA" id="ARBA00004651"/>
    </source>
</evidence>
<dbReference type="CDD" id="cd16015">
    <property type="entry name" value="LTA_synthase"/>
    <property type="match status" value="1"/>
</dbReference>
<keyword evidence="4 9" id="KW-1133">Transmembrane helix</keyword>
<sequence>MNTVSGHQRKTIEQTTAVRLVERLGIILLIYTLMRLVFFFYNKDLLQLDESYSILKIFWGGVQFDISAILYTNIPVLFLSILPFRFRDNALYQKVCKWLFLVINSICIIINIADIGYYRFTFRRTTSSFFSEFSNENPLNFMRMIWDFRLLTFLAVVLIVLMAFLYKRTLSTKEKYWVRKPYAYYGTNILWMFFAVIFSVGGLRGGILNTDRPITLIKASEYVEKPQQRAMVLNTPFSLIRTAKKSVLQPISYFSEEEAEKIYPVVQQLSKDRQELFGKYNGRNVVILIWESFAREWVGNLNTDIPGYKGYTPFIDSLSNFSYVYTNAYANGQISIDAIPSIMTTIPHVGTSFVLSNYSGNKLNSIPQLLKSEGYTSAFFHGAENGSMGFLPFSCQIGFDRYYGATEFGDNSLYDGHWGIWDMPFLEYTSRQLDTLQQPFVASAFTVTSHHPYNIPAECKGKYPEGELPLMKCIGYTDDALRNFFNTAKQSSWYENTLFIIVADHSIPGVLPQYKTSAGAYRIPIIIFDPQGGLIGRDSTPAQQIDIMPTVLNLLGYEKPFISFGQDLMNPDKPHIAVMNRDDNFQMIRNDSLILFRNDKVYGLYDLTADPEQKNNLLDLQKDKAESLEKMLKAFIQSYSNRLIRNDLTIAEQ</sequence>
<evidence type="ECO:0000259" key="10">
    <source>
        <dbReference type="Pfam" id="PF00884"/>
    </source>
</evidence>
<evidence type="ECO:0000256" key="8">
    <source>
        <dbReference type="PIRSR" id="PIRSR005091-3"/>
    </source>
</evidence>
<dbReference type="EMBL" id="UGTI01000001">
    <property type="protein sequence ID" value="SUB76972.1"/>
    <property type="molecule type" value="Genomic_DNA"/>
</dbReference>
<gene>
    <name evidence="11" type="primary">ltaS1_2</name>
    <name evidence="11" type="ORF">NCTC13100_00085</name>
</gene>
<feature type="binding site" evidence="7">
    <location>
        <position position="450"/>
    </location>
    <ligand>
        <name>substrate</name>
    </ligand>
</feature>
<feature type="transmembrane region" description="Helical" evidence="9">
    <location>
        <begin position="20"/>
        <end position="41"/>
    </location>
</feature>
<keyword evidence="5 9" id="KW-0472">Membrane</keyword>
<dbReference type="GO" id="GO:0046872">
    <property type="term" value="F:metal ion binding"/>
    <property type="evidence" value="ECO:0007669"/>
    <property type="project" value="UniProtKB-KW"/>
</dbReference>
<dbReference type="PANTHER" id="PTHR47371:SF3">
    <property type="entry name" value="PHOSPHOGLYCEROL TRANSFERASE I"/>
    <property type="match status" value="1"/>
</dbReference>
<evidence type="ECO:0000256" key="7">
    <source>
        <dbReference type="PIRSR" id="PIRSR005091-2"/>
    </source>
</evidence>
<dbReference type="InterPro" id="IPR017850">
    <property type="entry name" value="Alkaline_phosphatase_core_sf"/>
</dbReference>
<feature type="binding site" evidence="8">
    <location>
        <position position="291"/>
    </location>
    <ligand>
        <name>Mn(2+)</name>
        <dbReference type="ChEBI" id="CHEBI:29035"/>
    </ligand>
</feature>
<evidence type="ECO:0000256" key="2">
    <source>
        <dbReference type="ARBA" id="ARBA00022475"/>
    </source>
</evidence>
<evidence type="ECO:0000256" key="6">
    <source>
        <dbReference type="PIRSR" id="PIRSR005091-1"/>
    </source>
</evidence>
<dbReference type="Gene3D" id="3.40.720.10">
    <property type="entry name" value="Alkaline Phosphatase, subunit A"/>
    <property type="match status" value="1"/>
</dbReference>
<feature type="transmembrane region" description="Helical" evidence="9">
    <location>
        <begin position="61"/>
        <end position="86"/>
    </location>
</feature>
<dbReference type="RefSeq" id="WP_018359762.1">
    <property type="nucleotide sequence ID" value="NZ_UGTI01000001.1"/>
</dbReference>
<dbReference type="Pfam" id="PF00884">
    <property type="entry name" value="Sulfatase"/>
    <property type="match status" value="1"/>
</dbReference>
<evidence type="ECO:0000256" key="4">
    <source>
        <dbReference type="ARBA" id="ARBA00022989"/>
    </source>
</evidence>
<dbReference type="InterPro" id="IPR050448">
    <property type="entry name" value="OpgB/LTA_synthase_biosynth"/>
</dbReference>
<keyword evidence="7" id="KW-0479">Metal-binding</keyword>
<comment type="subcellular location">
    <subcellularLocation>
        <location evidence="1">Cell membrane</location>
        <topology evidence="1">Multi-pass membrane protein</topology>
    </subcellularLocation>
</comment>
<evidence type="ECO:0000256" key="3">
    <source>
        <dbReference type="ARBA" id="ARBA00022692"/>
    </source>
</evidence>
<dbReference type="PIRSF" id="PIRSF005091">
    <property type="entry name" value="Mmb_sulf_HI1246"/>
    <property type="match status" value="1"/>
</dbReference>
<feature type="transmembrane region" description="Helical" evidence="9">
    <location>
        <begin position="148"/>
        <end position="166"/>
    </location>
</feature>
<feature type="active site" evidence="6">
    <location>
        <position position="335"/>
    </location>
</feature>
<dbReference type="InterPro" id="IPR012160">
    <property type="entry name" value="LtaS-like"/>
</dbReference>
<feature type="transmembrane region" description="Helical" evidence="9">
    <location>
        <begin position="182"/>
        <end position="203"/>
    </location>
</feature>